<feature type="domain" description="Gamma-glutamylcyclotransferase AIG2-like" evidence="4">
    <location>
        <begin position="8"/>
        <end position="149"/>
    </location>
</feature>
<dbReference type="EMBL" id="MCGO01000011">
    <property type="protein sequence ID" value="ORY48710.1"/>
    <property type="molecule type" value="Genomic_DNA"/>
</dbReference>
<dbReference type="Pfam" id="PF06094">
    <property type="entry name" value="GGACT"/>
    <property type="match status" value="1"/>
</dbReference>
<dbReference type="PANTHER" id="PTHR31544">
    <property type="entry name" value="AIG2-LIKE PROTEIN D"/>
    <property type="match status" value="1"/>
</dbReference>
<dbReference type="Gene3D" id="3.10.490.10">
    <property type="entry name" value="Gamma-glutamyl cyclotransferase-like"/>
    <property type="match status" value="1"/>
</dbReference>
<evidence type="ECO:0000259" key="4">
    <source>
        <dbReference type="Pfam" id="PF06094"/>
    </source>
</evidence>
<dbReference type="InterPro" id="IPR009288">
    <property type="entry name" value="AIG2-like_dom"/>
</dbReference>
<dbReference type="Proteomes" id="UP000193642">
    <property type="component" value="Unassembled WGS sequence"/>
</dbReference>
<dbReference type="SUPFAM" id="SSF110857">
    <property type="entry name" value="Gamma-glutamyl cyclotransferase-like"/>
    <property type="match status" value="1"/>
</dbReference>
<evidence type="ECO:0000313" key="6">
    <source>
        <dbReference type="Proteomes" id="UP000193642"/>
    </source>
</evidence>
<comment type="caution">
    <text evidence="5">The sequence shown here is derived from an EMBL/GenBank/DDBJ whole genome shotgun (WGS) entry which is preliminary data.</text>
</comment>
<dbReference type="AlphaFoldDB" id="A0A1Y2CNU8"/>
<evidence type="ECO:0000256" key="1">
    <source>
        <dbReference type="ARBA" id="ARBA00008861"/>
    </source>
</evidence>
<dbReference type="CDD" id="cd06661">
    <property type="entry name" value="GGCT_like"/>
    <property type="match status" value="1"/>
</dbReference>
<proteinExistence type="inferred from homology"/>
<dbReference type="PANTHER" id="PTHR31544:SF2">
    <property type="entry name" value="AIG2-LIKE PROTEIN D"/>
    <property type="match status" value="1"/>
</dbReference>
<dbReference type="InterPro" id="IPR036568">
    <property type="entry name" value="GGCT-like_sf"/>
</dbReference>
<name>A0A1Y2CNU8_9FUNG</name>
<dbReference type="InterPro" id="IPR045038">
    <property type="entry name" value="AIG2-like"/>
</dbReference>
<comment type="similarity">
    <text evidence="1">Belongs to the gamma-glutamylcyclotransferase family.</text>
</comment>
<accession>A0A1Y2CNU8</accession>
<evidence type="ECO:0000256" key="3">
    <source>
        <dbReference type="ARBA" id="ARBA00030602"/>
    </source>
</evidence>
<protein>
    <recommendedName>
        <fullName evidence="3">Putative gamma-glutamylcyclotransferase</fullName>
    </recommendedName>
</protein>
<reference evidence="5 6" key="1">
    <citation type="submission" date="2016-07" db="EMBL/GenBank/DDBJ databases">
        <title>Pervasive Adenine N6-methylation of Active Genes in Fungi.</title>
        <authorList>
            <consortium name="DOE Joint Genome Institute"/>
            <person name="Mondo S.J."/>
            <person name="Dannebaum R.O."/>
            <person name="Kuo R.C."/>
            <person name="Labutti K."/>
            <person name="Haridas S."/>
            <person name="Kuo A."/>
            <person name="Salamov A."/>
            <person name="Ahrendt S.R."/>
            <person name="Lipzen A."/>
            <person name="Sullivan W."/>
            <person name="Andreopoulos W.B."/>
            <person name="Clum A."/>
            <person name="Lindquist E."/>
            <person name="Daum C."/>
            <person name="Ramamoorthy G.K."/>
            <person name="Gryganskyi A."/>
            <person name="Culley D."/>
            <person name="Magnuson J.K."/>
            <person name="James T.Y."/>
            <person name="O'Malley M.A."/>
            <person name="Stajich J.E."/>
            <person name="Spatafora J.W."/>
            <person name="Visel A."/>
            <person name="Grigoriev I.V."/>
        </authorList>
    </citation>
    <scope>NUCLEOTIDE SEQUENCE [LARGE SCALE GENOMIC DNA]</scope>
    <source>
        <strain evidence="5 6">JEL800</strain>
    </source>
</reference>
<keyword evidence="2" id="KW-0808">Transferase</keyword>
<dbReference type="GO" id="GO:0016740">
    <property type="term" value="F:transferase activity"/>
    <property type="evidence" value="ECO:0007669"/>
    <property type="project" value="UniProtKB-KW"/>
</dbReference>
<keyword evidence="6" id="KW-1185">Reference proteome</keyword>
<dbReference type="InterPro" id="IPR013024">
    <property type="entry name" value="GGCT-like"/>
</dbReference>
<evidence type="ECO:0000313" key="5">
    <source>
        <dbReference type="EMBL" id="ORY48710.1"/>
    </source>
</evidence>
<gene>
    <name evidence="5" type="ORF">BCR33DRAFT_848063</name>
</gene>
<evidence type="ECO:0000256" key="2">
    <source>
        <dbReference type="ARBA" id="ARBA00022679"/>
    </source>
</evidence>
<organism evidence="5 6">
    <name type="scientific">Rhizoclosmatium globosum</name>
    <dbReference type="NCBI Taxonomy" id="329046"/>
    <lineage>
        <taxon>Eukaryota</taxon>
        <taxon>Fungi</taxon>
        <taxon>Fungi incertae sedis</taxon>
        <taxon>Chytridiomycota</taxon>
        <taxon>Chytridiomycota incertae sedis</taxon>
        <taxon>Chytridiomycetes</taxon>
        <taxon>Chytridiales</taxon>
        <taxon>Chytriomycetaceae</taxon>
        <taxon>Rhizoclosmatium</taxon>
    </lineage>
</organism>
<sequence length="182" mass="20142">MSDCPLLYFYGTLMHPHVLFTVLFGESKIAHPRSFEHAAVLCKHHTRYPIHNIPYPAMIPDESAASAGVLGMVTSVHELAAQIGLSVDTIVQRLDRFEGSEYRRILVNVELAVGRDGYGAADGYGATSLVSETVWKKYAGEKDAVQAWAYEWIGGSGDDVLVKGKGDWDYDNFVKNKLSTYI</sequence>
<dbReference type="OrthoDB" id="1044435at2759"/>